<comment type="caution">
    <text evidence="2">The sequence shown here is derived from an EMBL/GenBank/DDBJ whole genome shotgun (WGS) entry which is preliminary data.</text>
</comment>
<dbReference type="Pfam" id="PF13443">
    <property type="entry name" value="HTH_26"/>
    <property type="match status" value="1"/>
</dbReference>
<dbReference type="RefSeq" id="WP_187965939.1">
    <property type="nucleotide sequence ID" value="NZ_JACVDC010000036.1"/>
</dbReference>
<keyword evidence="3" id="KW-1185">Reference proteome</keyword>
<dbReference type="AlphaFoldDB" id="A0A926Q480"/>
<name>A0A926Q480_9FLAO</name>
<gene>
    <name evidence="2" type="ORF">IBL28_12505</name>
</gene>
<proteinExistence type="predicted"/>
<reference evidence="2 3" key="1">
    <citation type="submission" date="2020-09" db="EMBL/GenBank/DDBJ databases">
        <title>Sinomicrobium weinanense sp. nov., a halophilic bacteria isolated from saline-alkali soil.</title>
        <authorList>
            <person name="Wu P."/>
            <person name="Ren H."/>
            <person name="Mei Y."/>
            <person name="Liang Y."/>
            <person name="Chen Z."/>
        </authorList>
    </citation>
    <scope>NUCLEOTIDE SEQUENCE [LARGE SCALE GENOMIC DNA]</scope>
    <source>
        <strain evidence="2 3">FJxs</strain>
    </source>
</reference>
<evidence type="ECO:0000313" key="2">
    <source>
        <dbReference type="EMBL" id="MBC9796796.1"/>
    </source>
</evidence>
<feature type="domain" description="HTH cro/C1-type" evidence="1">
    <location>
        <begin position="17"/>
        <end position="68"/>
    </location>
</feature>
<sequence>MDYNKAIYSYIEKAWKNSGLSKRKFATEYNIEERTLRDILKKDSSYQISLPTIYKICEARNIKVSEFFANIEKVISEN</sequence>
<dbReference type="InterPro" id="IPR001387">
    <property type="entry name" value="Cro/C1-type_HTH"/>
</dbReference>
<dbReference type="Proteomes" id="UP000653730">
    <property type="component" value="Unassembled WGS sequence"/>
</dbReference>
<dbReference type="SUPFAM" id="SSF47413">
    <property type="entry name" value="lambda repressor-like DNA-binding domains"/>
    <property type="match status" value="1"/>
</dbReference>
<evidence type="ECO:0000313" key="3">
    <source>
        <dbReference type="Proteomes" id="UP000653730"/>
    </source>
</evidence>
<evidence type="ECO:0000259" key="1">
    <source>
        <dbReference type="Pfam" id="PF13443"/>
    </source>
</evidence>
<dbReference type="InterPro" id="IPR010982">
    <property type="entry name" value="Lambda_DNA-bd_dom_sf"/>
</dbReference>
<dbReference type="EMBL" id="JACVDC010000036">
    <property type="protein sequence ID" value="MBC9796796.1"/>
    <property type="molecule type" value="Genomic_DNA"/>
</dbReference>
<dbReference type="Gene3D" id="1.10.260.40">
    <property type="entry name" value="lambda repressor-like DNA-binding domains"/>
    <property type="match status" value="1"/>
</dbReference>
<protein>
    <submittedName>
        <fullName evidence="2">Helix-turn-helix domain-containing protein</fullName>
    </submittedName>
</protein>
<organism evidence="2 3">
    <name type="scientific">Sinomicrobium weinanense</name>
    <dbReference type="NCBI Taxonomy" id="2842200"/>
    <lineage>
        <taxon>Bacteria</taxon>
        <taxon>Pseudomonadati</taxon>
        <taxon>Bacteroidota</taxon>
        <taxon>Flavobacteriia</taxon>
        <taxon>Flavobacteriales</taxon>
        <taxon>Flavobacteriaceae</taxon>
        <taxon>Sinomicrobium</taxon>
    </lineage>
</organism>
<accession>A0A926Q480</accession>
<dbReference type="GO" id="GO:0003677">
    <property type="term" value="F:DNA binding"/>
    <property type="evidence" value="ECO:0007669"/>
    <property type="project" value="InterPro"/>
</dbReference>